<feature type="domain" description="TonB-dependent receptor plug" evidence="13">
    <location>
        <begin position="118"/>
        <end position="225"/>
    </location>
</feature>
<keyword evidence="8 14" id="KW-0675">Receptor</keyword>
<keyword evidence="9 10" id="KW-0998">Cell outer membrane</keyword>
<dbReference type="InterPro" id="IPR036942">
    <property type="entry name" value="Beta-barrel_TonB_sf"/>
</dbReference>
<evidence type="ECO:0000256" key="4">
    <source>
        <dbReference type="ARBA" id="ARBA00022692"/>
    </source>
</evidence>
<comment type="similarity">
    <text evidence="10 11">Belongs to the TonB-dependent receptor family.</text>
</comment>
<dbReference type="GO" id="GO:0015344">
    <property type="term" value="F:siderophore uptake transmembrane transporter activity"/>
    <property type="evidence" value="ECO:0007669"/>
    <property type="project" value="TreeGrafter"/>
</dbReference>
<evidence type="ECO:0000313" key="14">
    <source>
        <dbReference type="EMBL" id="PHN03317.1"/>
    </source>
</evidence>
<dbReference type="InterPro" id="IPR037066">
    <property type="entry name" value="Plug_dom_sf"/>
</dbReference>
<evidence type="ECO:0000256" key="7">
    <source>
        <dbReference type="ARBA" id="ARBA00023136"/>
    </source>
</evidence>
<dbReference type="EMBL" id="PDUD01000033">
    <property type="protein sequence ID" value="PHN03317.1"/>
    <property type="molecule type" value="Genomic_DNA"/>
</dbReference>
<dbReference type="InterPro" id="IPR039426">
    <property type="entry name" value="TonB-dep_rcpt-like"/>
</dbReference>
<keyword evidence="6 11" id="KW-0798">TonB box</keyword>
<comment type="subcellular location">
    <subcellularLocation>
        <location evidence="1 10">Cell outer membrane</location>
        <topology evidence="1 10">Multi-pass membrane protein</topology>
    </subcellularLocation>
</comment>
<name>A0A2D0N4E6_FLAN2</name>
<evidence type="ECO:0000256" key="1">
    <source>
        <dbReference type="ARBA" id="ARBA00004571"/>
    </source>
</evidence>
<dbReference type="Gene3D" id="2.60.40.1120">
    <property type="entry name" value="Carboxypeptidase-like, regulatory domain"/>
    <property type="match status" value="1"/>
</dbReference>
<dbReference type="OrthoDB" id="1109239at2"/>
<dbReference type="Gene3D" id="2.170.130.10">
    <property type="entry name" value="TonB-dependent receptor, plug domain"/>
    <property type="match status" value="1"/>
</dbReference>
<keyword evidence="5" id="KW-0732">Signal</keyword>
<dbReference type="PROSITE" id="PS52016">
    <property type="entry name" value="TONB_DEPENDENT_REC_3"/>
    <property type="match status" value="1"/>
</dbReference>
<dbReference type="SUPFAM" id="SSF49464">
    <property type="entry name" value="Carboxypeptidase regulatory domain-like"/>
    <property type="match status" value="1"/>
</dbReference>
<feature type="domain" description="TonB-dependent receptor-like beta-barrel" evidence="12">
    <location>
        <begin position="298"/>
        <end position="681"/>
    </location>
</feature>
<keyword evidence="4 10" id="KW-0812">Transmembrane</keyword>
<evidence type="ECO:0000256" key="3">
    <source>
        <dbReference type="ARBA" id="ARBA00022452"/>
    </source>
</evidence>
<dbReference type="RefSeq" id="WP_099153368.1">
    <property type="nucleotide sequence ID" value="NZ_PDUD01000033.1"/>
</dbReference>
<keyword evidence="2 10" id="KW-0813">Transport</keyword>
<proteinExistence type="inferred from homology"/>
<dbReference type="PANTHER" id="PTHR30069:SF29">
    <property type="entry name" value="HEMOGLOBIN AND HEMOGLOBIN-HAPTOGLOBIN-BINDING PROTEIN 1-RELATED"/>
    <property type="match status" value="1"/>
</dbReference>
<dbReference type="Pfam" id="PF07715">
    <property type="entry name" value="Plug"/>
    <property type="match status" value="1"/>
</dbReference>
<gene>
    <name evidence="14" type="ORF">CRP01_27995</name>
</gene>
<dbReference type="SUPFAM" id="SSF56935">
    <property type="entry name" value="Porins"/>
    <property type="match status" value="1"/>
</dbReference>
<dbReference type="Pfam" id="PF13715">
    <property type="entry name" value="CarbopepD_reg_2"/>
    <property type="match status" value="1"/>
</dbReference>
<keyword evidence="3 10" id="KW-1134">Transmembrane beta strand</keyword>
<dbReference type="InterPro" id="IPR000531">
    <property type="entry name" value="Beta-barrel_TonB"/>
</dbReference>
<dbReference type="Gene3D" id="2.40.170.20">
    <property type="entry name" value="TonB-dependent receptor, beta-barrel domain"/>
    <property type="match status" value="1"/>
</dbReference>
<dbReference type="Proteomes" id="UP000223913">
    <property type="component" value="Unassembled WGS sequence"/>
</dbReference>
<sequence>MNKYLLILFLLGSATAYTQHSFRAYIKDEHSQTPLIGATVQVEGTALGTSSDEQGLVVIEDIPAGRREIVISFVGYQDFRAAYEFPLANDHPLTIFLEEGEEMEEITVTATRSSRTIEEIPTRIEFLGAEELAEKAVMNSTNIAMLLRESTGIQMQQTSASSANQSIRIQGLDGRYTQILKDGFPLFGGFSGGLSIMQIPPLDLQQVEVIKGSASTLYGGGAIAGLINLVTKKPVAERPELSLMLNQTSAGGTTANGFYAQRGEKAGLSLYASANRQEPYDPNEDGFSDIPRVRSLTFTPRFFLYPDENTTLWLGVNTTLENRIGGDLQVIDGTPDTQHTFSEENRSQRFSTQLSLDRTFANDALLRVRNSVGFFDREVIIPNYQFSGRQLASFSEVSYAKEGVRAQWTIGANLFTDRFRENSFGNFQKRDYENTTLGAFAQHTWDLSDALALESGLRTDLNSQYGTFVLPRVSLLFQLTPRFSGRIGGGLGYKLPTIFTEEAEGRTFRDILPISSSATAAERSVGGNVDLNYETVIGDQVTFSINQLFFYTRLNDALVLQQNEGPTNFRFTNADGTIDSKGFETNIKFTYLDFKLFLQYAFIDARLNYLNTNNQKPLTPRHNAGAVLVFEQHGKWRLGLESYYTGRQFRSDFSQTRDYWIVGFMALRQLNHFSLFLNFENFIDTRQSRYQEIVRPPVNDPTFAEIWAPTDGFVINGGFIWNLFAKEEEHHH</sequence>
<dbReference type="Pfam" id="PF00593">
    <property type="entry name" value="TonB_dep_Rec_b-barrel"/>
    <property type="match status" value="1"/>
</dbReference>
<evidence type="ECO:0000256" key="9">
    <source>
        <dbReference type="ARBA" id="ARBA00023237"/>
    </source>
</evidence>
<dbReference type="GO" id="GO:0009279">
    <property type="term" value="C:cell outer membrane"/>
    <property type="evidence" value="ECO:0007669"/>
    <property type="project" value="UniProtKB-SubCell"/>
</dbReference>
<accession>A0A2D0N4E6</accession>
<dbReference type="InterPro" id="IPR008969">
    <property type="entry name" value="CarboxyPept-like_regulatory"/>
</dbReference>
<evidence type="ECO:0000256" key="8">
    <source>
        <dbReference type="ARBA" id="ARBA00023170"/>
    </source>
</evidence>
<evidence type="ECO:0000256" key="11">
    <source>
        <dbReference type="RuleBase" id="RU003357"/>
    </source>
</evidence>
<dbReference type="InterPro" id="IPR012910">
    <property type="entry name" value="Plug_dom"/>
</dbReference>
<comment type="caution">
    <text evidence="14">The sequence shown here is derived from an EMBL/GenBank/DDBJ whole genome shotgun (WGS) entry which is preliminary data.</text>
</comment>
<evidence type="ECO:0000256" key="2">
    <source>
        <dbReference type="ARBA" id="ARBA00022448"/>
    </source>
</evidence>
<evidence type="ECO:0000259" key="13">
    <source>
        <dbReference type="Pfam" id="PF07715"/>
    </source>
</evidence>
<keyword evidence="7 10" id="KW-0472">Membrane</keyword>
<organism evidence="14 15">
    <name type="scientific">Flavilitoribacter nigricans (strain ATCC 23147 / DSM 23189 / NBRC 102662 / NCIMB 1420 / SS-2)</name>
    <name type="common">Lewinella nigricans</name>
    <dbReference type="NCBI Taxonomy" id="1122177"/>
    <lineage>
        <taxon>Bacteria</taxon>
        <taxon>Pseudomonadati</taxon>
        <taxon>Bacteroidota</taxon>
        <taxon>Saprospiria</taxon>
        <taxon>Saprospirales</taxon>
        <taxon>Lewinellaceae</taxon>
        <taxon>Flavilitoribacter</taxon>
    </lineage>
</organism>
<reference evidence="14 15" key="1">
    <citation type="submission" date="2017-10" db="EMBL/GenBank/DDBJ databases">
        <title>The draft genome sequence of Lewinella nigricans NBRC 102662.</title>
        <authorList>
            <person name="Wang K."/>
        </authorList>
    </citation>
    <scope>NUCLEOTIDE SEQUENCE [LARGE SCALE GENOMIC DNA]</scope>
    <source>
        <strain evidence="14 15">NBRC 102662</strain>
    </source>
</reference>
<evidence type="ECO:0000313" key="15">
    <source>
        <dbReference type="Proteomes" id="UP000223913"/>
    </source>
</evidence>
<evidence type="ECO:0000256" key="10">
    <source>
        <dbReference type="PROSITE-ProRule" id="PRU01360"/>
    </source>
</evidence>
<dbReference type="PANTHER" id="PTHR30069">
    <property type="entry name" value="TONB-DEPENDENT OUTER MEMBRANE RECEPTOR"/>
    <property type="match status" value="1"/>
</dbReference>
<evidence type="ECO:0000256" key="5">
    <source>
        <dbReference type="ARBA" id="ARBA00022729"/>
    </source>
</evidence>
<evidence type="ECO:0000256" key="6">
    <source>
        <dbReference type="ARBA" id="ARBA00023077"/>
    </source>
</evidence>
<evidence type="ECO:0000259" key="12">
    <source>
        <dbReference type="Pfam" id="PF00593"/>
    </source>
</evidence>
<keyword evidence="15" id="KW-1185">Reference proteome</keyword>
<dbReference type="GO" id="GO:0044718">
    <property type="term" value="P:siderophore transmembrane transport"/>
    <property type="evidence" value="ECO:0007669"/>
    <property type="project" value="TreeGrafter"/>
</dbReference>
<protein>
    <submittedName>
        <fullName evidence="14">TonB-dependent receptor</fullName>
    </submittedName>
</protein>
<dbReference type="AlphaFoldDB" id="A0A2D0N4E6"/>